<dbReference type="PROSITE" id="PS50931">
    <property type="entry name" value="HTH_LYSR"/>
    <property type="match status" value="1"/>
</dbReference>
<dbReference type="InterPro" id="IPR005119">
    <property type="entry name" value="LysR_subst-bd"/>
</dbReference>
<dbReference type="PANTHER" id="PTHR30118">
    <property type="entry name" value="HTH-TYPE TRANSCRIPTIONAL REGULATOR LEUO-RELATED"/>
    <property type="match status" value="1"/>
</dbReference>
<dbReference type="Pfam" id="PF03466">
    <property type="entry name" value="LysR_substrate"/>
    <property type="match status" value="1"/>
</dbReference>
<dbReference type="InterPro" id="IPR037402">
    <property type="entry name" value="YidZ_PBP2"/>
</dbReference>
<dbReference type="CDD" id="cd08417">
    <property type="entry name" value="PBP2_Nitroaromatics_like"/>
    <property type="match status" value="1"/>
</dbReference>
<dbReference type="PANTHER" id="PTHR30118:SF15">
    <property type="entry name" value="TRANSCRIPTIONAL REGULATORY PROTEIN"/>
    <property type="match status" value="1"/>
</dbReference>
<dbReference type="Pfam" id="PF00126">
    <property type="entry name" value="HTH_1"/>
    <property type="match status" value="1"/>
</dbReference>
<proteinExistence type="inferred from homology"/>
<dbReference type="Gene3D" id="1.10.10.10">
    <property type="entry name" value="Winged helix-like DNA-binding domain superfamily/Winged helix DNA-binding domain"/>
    <property type="match status" value="1"/>
</dbReference>
<organism evidence="7 8">
    <name type="scientific">Aurantimonas aggregata</name>
    <dbReference type="NCBI Taxonomy" id="2047720"/>
    <lineage>
        <taxon>Bacteria</taxon>
        <taxon>Pseudomonadati</taxon>
        <taxon>Pseudomonadota</taxon>
        <taxon>Alphaproteobacteria</taxon>
        <taxon>Hyphomicrobiales</taxon>
        <taxon>Aurantimonadaceae</taxon>
        <taxon>Aurantimonas</taxon>
    </lineage>
</organism>
<keyword evidence="4" id="KW-0238">DNA-binding</keyword>
<keyword evidence="8" id="KW-1185">Reference proteome</keyword>
<dbReference type="SUPFAM" id="SSF53850">
    <property type="entry name" value="Periplasmic binding protein-like II"/>
    <property type="match status" value="1"/>
</dbReference>
<evidence type="ECO:0000256" key="4">
    <source>
        <dbReference type="ARBA" id="ARBA00023125"/>
    </source>
</evidence>
<keyword evidence="3" id="KW-0805">Transcription regulation</keyword>
<dbReference type="AlphaFoldDB" id="A0A6L9MJ64"/>
<dbReference type="InterPro" id="IPR050389">
    <property type="entry name" value="LysR-type_TF"/>
</dbReference>
<evidence type="ECO:0000256" key="5">
    <source>
        <dbReference type="ARBA" id="ARBA00023163"/>
    </source>
</evidence>
<dbReference type="GO" id="GO:0003677">
    <property type="term" value="F:DNA binding"/>
    <property type="evidence" value="ECO:0007669"/>
    <property type="project" value="UniProtKB-KW"/>
</dbReference>
<protein>
    <submittedName>
        <fullName evidence="7">LysR family transcriptional regulator</fullName>
    </submittedName>
</protein>
<comment type="caution">
    <text evidence="7">The sequence shown here is derived from an EMBL/GenBank/DDBJ whole genome shotgun (WGS) entry which is preliminary data.</text>
</comment>
<dbReference type="PRINTS" id="PR00039">
    <property type="entry name" value="HTHLYSR"/>
</dbReference>
<dbReference type="EMBL" id="JAAAMJ010000009">
    <property type="protein sequence ID" value="NDV87678.1"/>
    <property type="molecule type" value="Genomic_DNA"/>
</dbReference>
<name>A0A6L9MJ64_9HYPH</name>
<sequence>MNLRALDLNLLVILDALLDEAHVSRAARRLNLSQPAVSNALQRCRDLFGDPLLERGGGTMRRTPKAESLRTPLRSLLANVADLIDPPEPALKDIRQVIRVISADDPMSFVASALISTLQETAPGITIVFRSWQGADAAIRDLLDGEADLAISVFDWEEENVERRALFEEDYVVAMRRGHPAASNFGLDSWLEWAHVLVSGRGDLRSPLDPRLKSLGRSRRVGIVVPSFQVVPRILLATDLIATMPRRSFHLHAEGGLVAFEPPIPTEGFPLHLGWHARHANDPGIRHVVETIATILAPAADE</sequence>
<keyword evidence="5" id="KW-0804">Transcription</keyword>
<keyword evidence="2" id="KW-0536">Nodulation</keyword>
<evidence type="ECO:0000259" key="6">
    <source>
        <dbReference type="PROSITE" id="PS50931"/>
    </source>
</evidence>
<evidence type="ECO:0000256" key="1">
    <source>
        <dbReference type="ARBA" id="ARBA00009437"/>
    </source>
</evidence>
<gene>
    <name evidence="7" type="ORF">GTW51_13300</name>
</gene>
<dbReference type="GO" id="GO:0003700">
    <property type="term" value="F:DNA-binding transcription factor activity"/>
    <property type="evidence" value="ECO:0007669"/>
    <property type="project" value="InterPro"/>
</dbReference>
<accession>A0A6L9MJ64</accession>
<dbReference type="InterPro" id="IPR036390">
    <property type="entry name" value="WH_DNA-bd_sf"/>
</dbReference>
<feature type="domain" description="HTH lysR-type" evidence="6">
    <location>
        <begin position="6"/>
        <end position="63"/>
    </location>
</feature>
<dbReference type="InterPro" id="IPR000847">
    <property type="entry name" value="LysR_HTH_N"/>
</dbReference>
<dbReference type="SUPFAM" id="SSF46785">
    <property type="entry name" value="Winged helix' DNA-binding domain"/>
    <property type="match status" value="1"/>
</dbReference>
<evidence type="ECO:0000313" key="7">
    <source>
        <dbReference type="EMBL" id="NDV87678.1"/>
    </source>
</evidence>
<comment type="similarity">
    <text evidence="1">Belongs to the LysR transcriptional regulatory family.</text>
</comment>
<dbReference type="Gene3D" id="3.40.190.10">
    <property type="entry name" value="Periplasmic binding protein-like II"/>
    <property type="match status" value="2"/>
</dbReference>
<reference evidence="7 8" key="1">
    <citation type="submission" date="2020-01" db="EMBL/GenBank/DDBJ databases">
        <title>Genomes of bacteria type strains.</title>
        <authorList>
            <person name="Chen J."/>
            <person name="Zhu S."/>
            <person name="Chen J."/>
        </authorList>
    </citation>
    <scope>NUCLEOTIDE SEQUENCE [LARGE SCALE GENOMIC DNA]</scope>
    <source>
        <strain evidence="7 8">KCTC 52919</strain>
    </source>
</reference>
<dbReference type="InterPro" id="IPR036388">
    <property type="entry name" value="WH-like_DNA-bd_sf"/>
</dbReference>
<evidence type="ECO:0000256" key="2">
    <source>
        <dbReference type="ARBA" id="ARBA00022458"/>
    </source>
</evidence>
<dbReference type="Proteomes" id="UP000476332">
    <property type="component" value="Unassembled WGS sequence"/>
</dbReference>
<evidence type="ECO:0000256" key="3">
    <source>
        <dbReference type="ARBA" id="ARBA00023015"/>
    </source>
</evidence>
<evidence type="ECO:0000313" key="8">
    <source>
        <dbReference type="Proteomes" id="UP000476332"/>
    </source>
</evidence>